<feature type="region of interest" description="Disordered" evidence="1">
    <location>
        <begin position="425"/>
        <end position="469"/>
    </location>
</feature>
<keyword evidence="4" id="KW-1185">Reference proteome</keyword>
<dbReference type="RefSeq" id="WP_072842945.1">
    <property type="nucleotide sequence ID" value="NZ_FNAB01000001.1"/>
</dbReference>
<gene>
    <name evidence="3" type="ORF">SAMN05444580_101819</name>
</gene>
<dbReference type="Pfam" id="PF02720">
    <property type="entry name" value="DUF222"/>
    <property type="match status" value="1"/>
</dbReference>
<protein>
    <recommendedName>
        <fullName evidence="2">DUF222 domain-containing protein</fullName>
    </recommendedName>
</protein>
<dbReference type="AlphaFoldDB" id="A0A1G6P8E8"/>
<dbReference type="InterPro" id="IPR003615">
    <property type="entry name" value="HNH_nuc"/>
</dbReference>
<dbReference type="EMBL" id="FNAB01000001">
    <property type="protein sequence ID" value="SDC76359.1"/>
    <property type="molecule type" value="Genomic_DNA"/>
</dbReference>
<dbReference type="Proteomes" id="UP000199417">
    <property type="component" value="Unassembled WGS sequence"/>
</dbReference>
<evidence type="ECO:0000313" key="3">
    <source>
        <dbReference type="EMBL" id="SDC76359.1"/>
    </source>
</evidence>
<name>A0A1G6P8E8_9NOCA</name>
<dbReference type="STRING" id="168276.SAMN05444580_101819"/>
<proteinExistence type="predicted"/>
<organism evidence="3 4">
    <name type="scientific">Rhodococcus tukisamuensis</name>
    <dbReference type="NCBI Taxonomy" id="168276"/>
    <lineage>
        <taxon>Bacteria</taxon>
        <taxon>Bacillati</taxon>
        <taxon>Actinomycetota</taxon>
        <taxon>Actinomycetes</taxon>
        <taxon>Mycobacteriales</taxon>
        <taxon>Nocardiaceae</taxon>
        <taxon>Rhodococcus</taxon>
    </lineage>
</organism>
<evidence type="ECO:0000259" key="2">
    <source>
        <dbReference type="Pfam" id="PF02720"/>
    </source>
</evidence>
<evidence type="ECO:0000256" key="1">
    <source>
        <dbReference type="SAM" id="MobiDB-lite"/>
    </source>
</evidence>
<evidence type="ECO:0000313" key="4">
    <source>
        <dbReference type="Proteomes" id="UP000199417"/>
    </source>
</evidence>
<dbReference type="CDD" id="cd00085">
    <property type="entry name" value="HNHc"/>
    <property type="match status" value="1"/>
</dbReference>
<feature type="compositionally biased region" description="Low complexity" evidence="1">
    <location>
        <begin position="442"/>
        <end position="454"/>
    </location>
</feature>
<sequence>MFETRGGGANSRVEAETSAALAEAIDLTEATETARGENTCAALKVLAAGRFWESWIERDVRLGSGDITDCGNNAIAELAVHWGCSRTVAQGHAELGMDLRLRLPRVRAAFEAGDLDFARVRVIARDTAGLRPETVASLETEIVAAARQLTPGPLAGEIFRLICEYSPQEAAEQREFERRGRRVVRRSRGSSSVIEVTVSPEEGAQFMQLVAEMASTVCRHDLRGAQQRMADAVMAIMHGEPHLACLCEREDCTASGRASLPGRRAPLTQITVDVATLVGLLSQPAYLHGHGFIDPELARRLAADGTWQVLLAEALDIAEKQGLVTDVGDVAEAVTADVGADAAAVDGAATDAAATTDAPSTAGVADLETQPVARGTASVGGQALVAEAACASSNDPPAGSDPEAPPALRSRYRVRSFLARGGRRRAGYVPDYGPRPPGKPCSAASVRSARSGARAGKRTRGEPPMRPVPLSLGTVADAILAAVRADPTLALGQYPNGHGGLPAPPDGALTYRPDAATVAMVRARDGHCRFPGCARPADACQVDHIVEFRIWDPAAGGWTIVSNLECLCAFHHQLKTLRLWNVVALRGHALLWTSSLGTSEVTLPAGAQGSDSLAVPGPRIVGSRGHHRSANPEEPPSF</sequence>
<feature type="region of interest" description="Disordered" evidence="1">
    <location>
        <begin position="607"/>
        <end position="638"/>
    </location>
</feature>
<reference evidence="3 4" key="1">
    <citation type="submission" date="2016-10" db="EMBL/GenBank/DDBJ databases">
        <authorList>
            <person name="de Groot N.N."/>
        </authorList>
    </citation>
    <scope>NUCLEOTIDE SEQUENCE [LARGE SCALE GENOMIC DNA]</scope>
    <source>
        <strain evidence="3 4">JCM 11308</strain>
    </source>
</reference>
<dbReference type="InterPro" id="IPR003870">
    <property type="entry name" value="DUF222"/>
</dbReference>
<feature type="region of interest" description="Disordered" evidence="1">
    <location>
        <begin position="390"/>
        <end position="411"/>
    </location>
</feature>
<accession>A0A1G6P8E8</accession>
<feature type="domain" description="DUF222" evidence="2">
    <location>
        <begin position="67"/>
        <end position="317"/>
    </location>
</feature>